<accession>A0A368Q8V7</accession>
<dbReference type="EMBL" id="CM003529">
    <property type="protein sequence ID" value="RCV13690.1"/>
    <property type="molecule type" value="Genomic_DNA"/>
</dbReference>
<dbReference type="AlphaFoldDB" id="A0A368Q8V7"/>
<dbReference type="OrthoDB" id="692729at2759"/>
<evidence type="ECO:0008006" key="2">
    <source>
        <dbReference type="Google" id="ProtNLM"/>
    </source>
</evidence>
<sequence>MVYLQIWDIVENVVLQQDTPDQYKWKLSQSGSYSTPETIHHLLVGCVFSRQVWVLIFQHLGLIHLAPESPETRFFGWWRKTFLAVPKDMRKGLNSLIILVAWEIWKHGNDCVFEKVRPKTQEVLRAISNEGGLWCMAGASKLQELVSRSPPLGV</sequence>
<evidence type="ECO:0000313" key="1">
    <source>
        <dbReference type="EMBL" id="RCV13690.1"/>
    </source>
</evidence>
<reference evidence="1" key="1">
    <citation type="journal article" date="2012" name="Nat. Biotechnol.">
        <title>Reference genome sequence of the model plant Setaria.</title>
        <authorList>
            <person name="Bennetzen J.L."/>
            <person name="Schmutz J."/>
            <person name="Wang H."/>
            <person name="Percifield R."/>
            <person name="Hawkins J."/>
            <person name="Pontaroli A.C."/>
            <person name="Estep M."/>
            <person name="Feng L."/>
            <person name="Vaughn J.N."/>
            <person name="Grimwood J."/>
            <person name="Jenkins J."/>
            <person name="Barry K."/>
            <person name="Lindquist E."/>
            <person name="Hellsten U."/>
            <person name="Deshpande S."/>
            <person name="Wang X."/>
            <person name="Wu X."/>
            <person name="Mitros T."/>
            <person name="Triplett J."/>
            <person name="Yang X."/>
            <person name="Ye C.Y."/>
            <person name="Mauro-Herrera M."/>
            <person name="Wang L."/>
            <person name="Li P."/>
            <person name="Sharma M."/>
            <person name="Sharma R."/>
            <person name="Ronald P.C."/>
            <person name="Panaud O."/>
            <person name="Kellogg E.A."/>
            <person name="Brutnell T.P."/>
            <person name="Doust A.N."/>
            <person name="Tuskan G.A."/>
            <person name="Rokhsar D."/>
            <person name="Devos K.M."/>
        </authorList>
    </citation>
    <scope>NUCLEOTIDE SEQUENCE [LARGE SCALE GENOMIC DNA]</scope>
    <source>
        <strain evidence="1">Yugu1</strain>
    </source>
</reference>
<name>A0A368Q8V7_SETIT</name>
<reference evidence="1" key="2">
    <citation type="submission" date="2015-07" db="EMBL/GenBank/DDBJ databases">
        <authorList>
            <person name="Noorani M."/>
        </authorList>
    </citation>
    <scope>NUCLEOTIDE SEQUENCE</scope>
    <source>
        <strain evidence="1">Yugu1</strain>
    </source>
</reference>
<organism evidence="1">
    <name type="scientific">Setaria italica</name>
    <name type="common">Foxtail millet</name>
    <name type="synonym">Panicum italicum</name>
    <dbReference type="NCBI Taxonomy" id="4555"/>
    <lineage>
        <taxon>Eukaryota</taxon>
        <taxon>Viridiplantae</taxon>
        <taxon>Streptophyta</taxon>
        <taxon>Embryophyta</taxon>
        <taxon>Tracheophyta</taxon>
        <taxon>Spermatophyta</taxon>
        <taxon>Magnoliopsida</taxon>
        <taxon>Liliopsida</taxon>
        <taxon>Poales</taxon>
        <taxon>Poaceae</taxon>
        <taxon>PACMAD clade</taxon>
        <taxon>Panicoideae</taxon>
        <taxon>Panicodae</taxon>
        <taxon>Paniceae</taxon>
        <taxon>Cenchrinae</taxon>
        <taxon>Setaria</taxon>
    </lineage>
</organism>
<gene>
    <name evidence="1" type="ORF">SETIT_2G366000v2</name>
</gene>
<protein>
    <recommendedName>
        <fullName evidence="2">Reverse transcriptase zinc-binding domain-containing protein</fullName>
    </recommendedName>
</protein>
<proteinExistence type="predicted"/>